<evidence type="ECO:0000313" key="7">
    <source>
        <dbReference type="EMBL" id="MBB5802943.1"/>
    </source>
</evidence>
<organism evidence="7 8">
    <name type="scientific">Saccharothrix ecbatanensis</name>
    <dbReference type="NCBI Taxonomy" id="1105145"/>
    <lineage>
        <taxon>Bacteria</taxon>
        <taxon>Bacillati</taxon>
        <taxon>Actinomycetota</taxon>
        <taxon>Actinomycetes</taxon>
        <taxon>Pseudonocardiales</taxon>
        <taxon>Pseudonocardiaceae</taxon>
        <taxon>Saccharothrix</taxon>
    </lineage>
</organism>
<dbReference type="Pfam" id="PF13649">
    <property type="entry name" value="Methyltransf_25"/>
    <property type="match status" value="1"/>
</dbReference>
<dbReference type="EC" id="2.1.1.103" evidence="7"/>
<evidence type="ECO:0000313" key="8">
    <source>
        <dbReference type="Proteomes" id="UP000552097"/>
    </source>
</evidence>
<dbReference type="RefSeq" id="WP_184919965.1">
    <property type="nucleotide sequence ID" value="NZ_JACHMO010000001.1"/>
</dbReference>
<gene>
    <name evidence="7" type="ORF">F4560_002711</name>
</gene>
<keyword evidence="3 7" id="KW-0808">Transferase</keyword>
<sequence>MTSDGAIPPVGPLSVRFSQRSALRSEWIYGDGYQGPSSLALFEALVARQPVWPGMDVLEIGSGLGGDAFRLSTRHGARVRGIDASPDMTRLCVERAAEQGLTGVEFQTGDVRTIDLDESSVDLVWTRDCFMYLSPPDKRLAWSRLRGALRPGGRVMITDYCRGAGECSPAFEEMHRDSGFHLITQDDYAAVLESAGFTDVVTENRTGDLTASEIEERTRMIEERDGFLTRFTSEEYDGLLRRWDTKISLSSNEELTWMVLTARA</sequence>
<comment type="caution">
    <text evidence="7">The sequence shown here is derived from an EMBL/GenBank/DDBJ whole genome shotgun (WGS) entry which is preliminary data.</text>
</comment>
<dbReference type="InterPro" id="IPR041698">
    <property type="entry name" value="Methyltransf_25"/>
</dbReference>
<dbReference type="AlphaFoldDB" id="A0A7W9HJ88"/>
<keyword evidence="2 7" id="KW-0489">Methyltransferase</keyword>
<dbReference type="SUPFAM" id="SSF53335">
    <property type="entry name" value="S-adenosyl-L-methionine-dependent methyltransferases"/>
    <property type="match status" value="1"/>
</dbReference>
<dbReference type="PANTHER" id="PTHR44307">
    <property type="entry name" value="PHOSPHOETHANOLAMINE METHYLTRANSFERASE"/>
    <property type="match status" value="1"/>
</dbReference>
<dbReference type="EMBL" id="JACHMO010000001">
    <property type="protein sequence ID" value="MBB5802943.1"/>
    <property type="molecule type" value="Genomic_DNA"/>
</dbReference>
<dbReference type="CDD" id="cd02440">
    <property type="entry name" value="AdoMet_MTases"/>
    <property type="match status" value="1"/>
</dbReference>
<evidence type="ECO:0000256" key="5">
    <source>
        <dbReference type="ARBA" id="ARBA00047622"/>
    </source>
</evidence>
<dbReference type="PANTHER" id="PTHR44307:SF2">
    <property type="entry name" value="PHOSPHOETHANOLAMINE METHYLTRANSFERASE ISOFORM X1"/>
    <property type="match status" value="1"/>
</dbReference>
<keyword evidence="8" id="KW-1185">Reference proteome</keyword>
<dbReference type="GO" id="GO:0000234">
    <property type="term" value="F:phosphoethanolamine N-methyltransferase activity"/>
    <property type="evidence" value="ECO:0007669"/>
    <property type="project" value="UniProtKB-EC"/>
</dbReference>
<proteinExistence type="predicted"/>
<dbReference type="Proteomes" id="UP000552097">
    <property type="component" value="Unassembled WGS sequence"/>
</dbReference>
<evidence type="ECO:0000259" key="6">
    <source>
        <dbReference type="Pfam" id="PF13649"/>
    </source>
</evidence>
<accession>A0A7W9HJ88</accession>
<feature type="domain" description="Methyltransferase" evidence="6">
    <location>
        <begin position="57"/>
        <end position="153"/>
    </location>
</feature>
<evidence type="ECO:0000256" key="3">
    <source>
        <dbReference type="ARBA" id="ARBA00022679"/>
    </source>
</evidence>
<evidence type="ECO:0000256" key="2">
    <source>
        <dbReference type="ARBA" id="ARBA00022603"/>
    </source>
</evidence>
<evidence type="ECO:0000256" key="4">
    <source>
        <dbReference type="ARBA" id="ARBA00025707"/>
    </source>
</evidence>
<comment type="pathway">
    <text evidence="1">Lipid metabolism.</text>
</comment>
<comment type="pathway">
    <text evidence="4">Phospholipid metabolism.</text>
</comment>
<comment type="catalytic activity">
    <reaction evidence="5">
        <text>phosphoethanolamine + S-adenosyl-L-methionine = N-methylethanolamine phosphate + S-adenosyl-L-homocysteine + H(+)</text>
        <dbReference type="Rhea" id="RHEA:20365"/>
        <dbReference type="ChEBI" id="CHEBI:15378"/>
        <dbReference type="ChEBI" id="CHEBI:57781"/>
        <dbReference type="ChEBI" id="CHEBI:57856"/>
        <dbReference type="ChEBI" id="CHEBI:58190"/>
        <dbReference type="ChEBI" id="CHEBI:59789"/>
        <dbReference type="EC" id="2.1.1.103"/>
    </reaction>
    <physiologicalReaction direction="left-to-right" evidence="5">
        <dbReference type="Rhea" id="RHEA:20366"/>
    </physiologicalReaction>
</comment>
<evidence type="ECO:0000256" key="1">
    <source>
        <dbReference type="ARBA" id="ARBA00005189"/>
    </source>
</evidence>
<dbReference type="Gene3D" id="3.40.50.150">
    <property type="entry name" value="Vaccinia Virus protein VP39"/>
    <property type="match status" value="1"/>
</dbReference>
<name>A0A7W9HJ88_9PSEU</name>
<reference evidence="7 8" key="1">
    <citation type="submission" date="2020-08" db="EMBL/GenBank/DDBJ databases">
        <title>Sequencing the genomes of 1000 actinobacteria strains.</title>
        <authorList>
            <person name="Klenk H.-P."/>
        </authorList>
    </citation>
    <scope>NUCLEOTIDE SEQUENCE [LARGE SCALE GENOMIC DNA]</scope>
    <source>
        <strain evidence="7 8">DSM 45486</strain>
    </source>
</reference>
<dbReference type="InterPro" id="IPR029063">
    <property type="entry name" value="SAM-dependent_MTases_sf"/>
</dbReference>
<protein>
    <submittedName>
        <fullName evidence="7">Phosphoethanolamine N-methyltransferase</fullName>
        <ecNumber evidence="7">2.1.1.103</ecNumber>
    </submittedName>
</protein>
<dbReference type="GO" id="GO:0032259">
    <property type="term" value="P:methylation"/>
    <property type="evidence" value="ECO:0007669"/>
    <property type="project" value="UniProtKB-KW"/>
</dbReference>